<dbReference type="AlphaFoldDB" id="A0A382LSQ6"/>
<accession>A0A382LSQ6</accession>
<reference evidence="1" key="1">
    <citation type="submission" date="2018-05" db="EMBL/GenBank/DDBJ databases">
        <authorList>
            <person name="Lanie J.A."/>
            <person name="Ng W.-L."/>
            <person name="Kazmierczak K.M."/>
            <person name="Andrzejewski T.M."/>
            <person name="Davidsen T.M."/>
            <person name="Wayne K.J."/>
            <person name="Tettelin H."/>
            <person name="Glass J.I."/>
            <person name="Rusch D."/>
            <person name="Podicherti R."/>
            <person name="Tsui H.-C.T."/>
            <person name="Winkler M.E."/>
        </authorList>
    </citation>
    <scope>NUCLEOTIDE SEQUENCE</scope>
</reference>
<sequence>MLDGVQYIAVQAGWGIDAQRMQGAIDRSLGQTTHVPQGGVIWVFALDPDS</sequence>
<name>A0A382LSQ6_9ZZZZ</name>
<organism evidence="1">
    <name type="scientific">marine metagenome</name>
    <dbReference type="NCBI Taxonomy" id="408172"/>
    <lineage>
        <taxon>unclassified sequences</taxon>
        <taxon>metagenomes</taxon>
        <taxon>ecological metagenomes</taxon>
    </lineage>
</organism>
<gene>
    <name evidence="1" type="ORF">METZ01_LOCUS292504</name>
</gene>
<dbReference type="EMBL" id="UINC01088965">
    <property type="protein sequence ID" value="SVC39650.1"/>
    <property type="molecule type" value="Genomic_DNA"/>
</dbReference>
<dbReference type="Gene3D" id="2.140.10.10">
    <property type="entry name" value="Quinoprotein alcohol dehydrogenase-like superfamily"/>
    <property type="match status" value="1"/>
</dbReference>
<evidence type="ECO:0000313" key="1">
    <source>
        <dbReference type="EMBL" id="SVC39650.1"/>
    </source>
</evidence>
<protein>
    <submittedName>
        <fullName evidence="1">Uncharacterized protein</fullName>
    </submittedName>
</protein>
<proteinExistence type="predicted"/>